<dbReference type="Proteomes" id="UP000278632">
    <property type="component" value="Unassembled WGS sequence"/>
</dbReference>
<evidence type="ECO:0008006" key="3">
    <source>
        <dbReference type="Google" id="ProtNLM"/>
    </source>
</evidence>
<sequence>MSAQRYVPDASVVVVCGHYGVGKTNFSLNLVLDARERGVDVTLVDLDVVNPYFRSSDYRGLLEERGISVIAPVMAGTTLDSPSLSGAVGPAVESARKDDGRERLLVIDAGGDDVGATALGRFAGSVAAAPYEMLYVVNRSRNLTQDPAEAVDVLREVEEKCHLRATAIVNNTHLKQDTDEATVKQGVPFAQAVAEQAGLPLACTTVPISLADRKTALFGLNDGRQTLYPVQVYVRTPWE</sequence>
<keyword evidence="2" id="KW-1185">Reference proteome</keyword>
<comment type="caution">
    <text evidence="1">The sequence shown here is derived from an EMBL/GenBank/DDBJ whole genome shotgun (WGS) entry which is preliminary data.</text>
</comment>
<reference evidence="2" key="1">
    <citation type="submission" date="2018-05" db="EMBL/GenBank/DDBJ databases">
        <title>Genome Sequencing of selected type strains of the family Eggerthellaceae.</title>
        <authorList>
            <person name="Danylec N."/>
            <person name="Stoll D.A."/>
            <person name="Doetsch A."/>
            <person name="Huch M."/>
        </authorList>
    </citation>
    <scope>NUCLEOTIDE SEQUENCE [LARGE SCALE GENOMIC DNA]</scope>
    <source>
        <strain evidence="2">DSM 16106</strain>
    </source>
</reference>
<dbReference type="InterPro" id="IPR027417">
    <property type="entry name" value="P-loop_NTPase"/>
</dbReference>
<dbReference type="EMBL" id="QICD01000002">
    <property type="protein sequence ID" value="RNL48417.1"/>
    <property type="molecule type" value="Genomic_DNA"/>
</dbReference>
<dbReference type="AlphaFoldDB" id="A0A3N0BKH0"/>
<name>A0A3N0BKH0_9ACTN</name>
<dbReference type="Gene3D" id="3.40.50.300">
    <property type="entry name" value="P-loop containing nucleotide triphosphate hydrolases"/>
    <property type="match status" value="1"/>
</dbReference>
<protein>
    <recommendedName>
        <fullName evidence="3">ParA family protein</fullName>
    </recommendedName>
</protein>
<dbReference type="SUPFAM" id="SSF52540">
    <property type="entry name" value="P-loop containing nucleoside triphosphate hydrolases"/>
    <property type="match status" value="1"/>
</dbReference>
<accession>A0A3N0BKH0</accession>
<gene>
    <name evidence="1" type="ORF">DMP08_02060</name>
</gene>
<organism evidence="1 2">
    <name type="scientific">Paraeggerthella hongkongensis</name>
    <dbReference type="NCBI Taxonomy" id="230658"/>
    <lineage>
        <taxon>Bacteria</taxon>
        <taxon>Bacillati</taxon>
        <taxon>Actinomycetota</taxon>
        <taxon>Coriobacteriia</taxon>
        <taxon>Eggerthellales</taxon>
        <taxon>Eggerthellaceae</taxon>
        <taxon>Paraeggerthella</taxon>
    </lineage>
</organism>
<evidence type="ECO:0000313" key="2">
    <source>
        <dbReference type="Proteomes" id="UP000278632"/>
    </source>
</evidence>
<dbReference type="RefSeq" id="WP_123191334.1">
    <property type="nucleotide sequence ID" value="NZ_QICD01000002.1"/>
</dbReference>
<dbReference type="OrthoDB" id="9779501at2"/>
<evidence type="ECO:0000313" key="1">
    <source>
        <dbReference type="EMBL" id="RNL48417.1"/>
    </source>
</evidence>
<proteinExistence type="predicted"/>